<reference evidence="1" key="1">
    <citation type="submission" date="2022-07" db="EMBL/GenBank/DDBJ databases">
        <title>Phylogenomic reconstructions and comparative analyses of Kickxellomycotina fungi.</title>
        <authorList>
            <person name="Reynolds N.K."/>
            <person name="Stajich J.E."/>
            <person name="Barry K."/>
            <person name="Grigoriev I.V."/>
            <person name="Crous P."/>
            <person name="Smith M.E."/>
        </authorList>
    </citation>
    <scope>NUCLEOTIDE SEQUENCE</scope>
    <source>
        <strain evidence="1">Benny 63K</strain>
    </source>
</reference>
<keyword evidence="2" id="KW-1185">Reference proteome</keyword>
<protein>
    <submittedName>
        <fullName evidence="1">Uncharacterized protein</fullName>
    </submittedName>
</protein>
<evidence type="ECO:0000313" key="1">
    <source>
        <dbReference type="EMBL" id="KAJ1901115.1"/>
    </source>
</evidence>
<evidence type="ECO:0000313" key="2">
    <source>
        <dbReference type="Proteomes" id="UP001150581"/>
    </source>
</evidence>
<proteinExistence type="predicted"/>
<sequence length="270" mass="29020">MKSGIKVEPWSYMLRHFSDNNVDIKIEYTGIYGSDLHANKDERSGTMYPVIAGHAIAGKVIAKGFKVTHPEEGNLVGFGAQAYGCLENSCHACSRDLDPPPHCPKSVFTYNSKYSDGEQAHGAYAEATRVDAKYAFKIPASIKPAHAAPLMCAGATVFSTMLCKGVSKNDCVGIIGIGGLGHFTIQYAHVLGAEAVAILHSPNKRNECLKFGVSIFVNTANKKKVEAVSGTLNYLFVTSNSHTSQYGKLNSWMDFGSQIVLLGLPVGQLS</sequence>
<feature type="non-terminal residue" evidence="1">
    <location>
        <position position="270"/>
    </location>
</feature>
<comment type="caution">
    <text evidence="1">The sequence shown here is derived from an EMBL/GenBank/DDBJ whole genome shotgun (WGS) entry which is preliminary data.</text>
</comment>
<dbReference type="Proteomes" id="UP001150581">
    <property type="component" value="Unassembled WGS sequence"/>
</dbReference>
<name>A0ACC1IUI8_9FUNG</name>
<accession>A0ACC1IUI8</accession>
<dbReference type="EMBL" id="JANBPG010000043">
    <property type="protein sequence ID" value="KAJ1901115.1"/>
    <property type="molecule type" value="Genomic_DNA"/>
</dbReference>
<gene>
    <name evidence="1" type="ORF">LPJ66_000995</name>
</gene>
<organism evidence="1 2">
    <name type="scientific">Kickxella alabastrina</name>
    <dbReference type="NCBI Taxonomy" id="61397"/>
    <lineage>
        <taxon>Eukaryota</taxon>
        <taxon>Fungi</taxon>
        <taxon>Fungi incertae sedis</taxon>
        <taxon>Zoopagomycota</taxon>
        <taxon>Kickxellomycotina</taxon>
        <taxon>Kickxellomycetes</taxon>
        <taxon>Kickxellales</taxon>
        <taxon>Kickxellaceae</taxon>
        <taxon>Kickxella</taxon>
    </lineage>
</organism>